<organism evidence="1">
    <name type="scientific">marine sediment metagenome</name>
    <dbReference type="NCBI Taxonomy" id="412755"/>
    <lineage>
        <taxon>unclassified sequences</taxon>
        <taxon>metagenomes</taxon>
        <taxon>ecological metagenomes</taxon>
    </lineage>
</organism>
<reference evidence="1" key="1">
    <citation type="journal article" date="2015" name="Nature">
        <title>Complex archaea that bridge the gap between prokaryotes and eukaryotes.</title>
        <authorList>
            <person name="Spang A."/>
            <person name="Saw J.H."/>
            <person name="Jorgensen S.L."/>
            <person name="Zaremba-Niedzwiedzka K."/>
            <person name="Martijn J."/>
            <person name="Lind A.E."/>
            <person name="van Eijk R."/>
            <person name="Schleper C."/>
            <person name="Guy L."/>
            <person name="Ettema T.J."/>
        </authorList>
    </citation>
    <scope>NUCLEOTIDE SEQUENCE</scope>
</reference>
<accession>A0A0F9SSB6</accession>
<dbReference type="EMBL" id="LAZR01001737">
    <property type="protein sequence ID" value="KKN39901.1"/>
    <property type="molecule type" value="Genomic_DNA"/>
</dbReference>
<protein>
    <submittedName>
        <fullName evidence="1">Uncharacterized protein</fullName>
    </submittedName>
</protein>
<evidence type="ECO:0000313" key="1">
    <source>
        <dbReference type="EMBL" id="KKN39901.1"/>
    </source>
</evidence>
<dbReference type="AlphaFoldDB" id="A0A0F9SSB6"/>
<proteinExistence type="predicted"/>
<sequence length="104" mass="11918">MKSPLLDPNIRPIVEALNKEGFTTLFSCAGNHRGLPPWEKSSRGYICIQRPFDREKVLKICWALGLRRMKITDTKAWKKSGSIETSSVRFTGLRGTTTYFLERI</sequence>
<gene>
    <name evidence="1" type="ORF">LCGC14_0738710</name>
</gene>
<comment type="caution">
    <text evidence="1">The sequence shown here is derived from an EMBL/GenBank/DDBJ whole genome shotgun (WGS) entry which is preliminary data.</text>
</comment>
<name>A0A0F9SSB6_9ZZZZ</name>